<reference evidence="1" key="1">
    <citation type="submission" date="2022-07" db="EMBL/GenBank/DDBJ databases">
        <title>Phylogenomic reconstructions and comparative analyses of Kickxellomycotina fungi.</title>
        <authorList>
            <person name="Reynolds N.K."/>
            <person name="Stajich J.E."/>
            <person name="Barry K."/>
            <person name="Grigoriev I.V."/>
            <person name="Crous P."/>
            <person name="Smith M.E."/>
        </authorList>
    </citation>
    <scope>NUCLEOTIDE SEQUENCE</scope>
    <source>
        <strain evidence="1">Benny 63K</strain>
    </source>
</reference>
<accession>A0ACC1I5N0</accession>
<evidence type="ECO:0000313" key="1">
    <source>
        <dbReference type="EMBL" id="KAJ1888422.1"/>
    </source>
</evidence>
<sequence>MPFIQDLDPTCSDPNLPADYPIKSESADFLNMMLGINSTHHPSADIPIEQLPALPANNVFALSTAAAAAMAAETHQDSLLKAQTSSEIITAFKRAPVVLSKKSSTTNPTVGSSSPLSTTSTNSTTDSSISSSSSSSSSSSRNTDGNFQIQLKQQPQTLMIRYTEKEKQQRKYECEYCKKRFSRPSSLMSHGYTHTGERPFACDHPGCTKRFSVLSNLRRHNIVHMRKRTNSAAASAAALAEAAAVAEKVKERRDIRSSRRNAMHGSNVSGIAESLGMPAYPAFSYSQGL</sequence>
<comment type="caution">
    <text evidence="1">The sequence shown here is derived from an EMBL/GenBank/DDBJ whole genome shotgun (WGS) entry which is preliminary data.</text>
</comment>
<name>A0ACC1I5N0_9FUNG</name>
<dbReference type="EMBL" id="JANBPG010001758">
    <property type="protein sequence ID" value="KAJ1888422.1"/>
    <property type="molecule type" value="Genomic_DNA"/>
</dbReference>
<dbReference type="Proteomes" id="UP001150581">
    <property type="component" value="Unassembled WGS sequence"/>
</dbReference>
<keyword evidence="2" id="KW-1185">Reference proteome</keyword>
<gene>
    <name evidence="1" type="ORF">LPJ66_008585</name>
</gene>
<feature type="non-terminal residue" evidence="1">
    <location>
        <position position="289"/>
    </location>
</feature>
<evidence type="ECO:0000313" key="2">
    <source>
        <dbReference type="Proteomes" id="UP001150581"/>
    </source>
</evidence>
<proteinExistence type="predicted"/>
<organism evidence="1 2">
    <name type="scientific">Kickxella alabastrina</name>
    <dbReference type="NCBI Taxonomy" id="61397"/>
    <lineage>
        <taxon>Eukaryota</taxon>
        <taxon>Fungi</taxon>
        <taxon>Fungi incertae sedis</taxon>
        <taxon>Zoopagomycota</taxon>
        <taxon>Kickxellomycotina</taxon>
        <taxon>Kickxellomycetes</taxon>
        <taxon>Kickxellales</taxon>
        <taxon>Kickxellaceae</taxon>
        <taxon>Kickxella</taxon>
    </lineage>
</organism>
<protein>
    <submittedName>
        <fullName evidence="1">Uncharacterized protein</fullName>
    </submittedName>
</protein>